<dbReference type="PANTHER" id="PTHR16861">
    <property type="entry name" value="GLYCOPROTEIN 38"/>
    <property type="match status" value="1"/>
</dbReference>
<gene>
    <name evidence="5" type="ORF">BD289DRAFT_484165</name>
</gene>
<dbReference type="CDD" id="cd12087">
    <property type="entry name" value="TM_EGFR-like"/>
    <property type="match status" value="1"/>
</dbReference>
<feature type="signal peptide" evidence="3">
    <location>
        <begin position="1"/>
        <end position="27"/>
    </location>
</feature>
<feature type="domain" description="WSC" evidence="4">
    <location>
        <begin position="30"/>
        <end position="118"/>
    </location>
</feature>
<sequence>MSSPLRLSAWLGSLVALYSICPRLTAATPSIAIAYCASINTGSTAANTSIYQSEGLCYDECNDGGYALAVLQDQDCWCSNYVPASSERVSTDECDTACPGYPSDYCGGDNLYGYLALSAAVSGTKGATTSTSSTTSSTTSSSTFTTTQLSTSSTLTEPTQTTASSSTSVDHTTTSTLLTSSIQSSETTTTTSPKTTTTSTDPKTTSSSDSSPNVVTSIQTVTSDGTIVYETVTTVAKASSSGTSALSKGAIAGLIVGILAVLVAFVVGALLFRRQRKLRQQAEQAPLAAGMAGSHRRMSSAGMMSKAGTVSSHGYGLAMEEDSYGSPSRRMSMKPMDPRLDPKQTFGLYRAASHDSLNTIRDDQDYSRRVHEPTRALRVFNPDPVDD</sequence>
<feature type="transmembrane region" description="Helical" evidence="2">
    <location>
        <begin position="250"/>
        <end position="272"/>
    </location>
</feature>
<dbReference type="PROSITE" id="PS51212">
    <property type="entry name" value="WSC"/>
    <property type="match status" value="1"/>
</dbReference>
<dbReference type="InParanoid" id="A0A2T3A2U8"/>
<evidence type="ECO:0000313" key="5">
    <source>
        <dbReference type="EMBL" id="PSR81875.1"/>
    </source>
</evidence>
<evidence type="ECO:0000256" key="1">
    <source>
        <dbReference type="SAM" id="MobiDB-lite"/>
    </source>
</evidence>
<keyword evidence="2" id="KW-1133">Transmembrane helix</keyword>
<evidence type="ECO:0000313" key="6">
    <source>
        <dbReference type="Proteomes" id="UP000241462"/>
    </source>
</evidence>
<dbReference type="Pfam" id="PF01822">
    <property type="entry name" value="WSC"/>
    <property type="match status" value="1"/>
</dbReference>
<organism evidence="5 6">
    <name type="scientific">Coniella lustricola</name>
    <dbReference type="NCBI Taxonomy" id="2025994"/>
    <lineage>
        <taxon>Eukaryota</taxon>
        <taxon>Fungi</taxon>
        <taxon>Dikarya</taxon>
        <taxon>Ascomycota</taxon>
        <taxon>Pezizomycotina</taxon>
        <taxon>Sordariomycetes</taxon>
        <taxon>Sordariomycetidae</taxon>
        <taxon>Diaporthales</taxon>
        <taxon>Schizoparmaceae</taxon>
        <taxon>Coniella</taxon>
    </lineage>
</organism>
<proteinExistence type="predicted"/>
<feature type="region of interest" description="Disordered" evidence="1">
    <location>
        <begin position="128"/>
        <end position="214"/>
    </location>
</feature>
<dbReference type="Proteomes" id="UP000241462">
    <property type="component" value="Unassembled WGS sequence"/>
</dbReference>
<feature type="chain" id="PRO_5015728117" description="WSC domain-containing protein" evidence="3">
    <location>
        <begin position="28"/>
        <end position="387"/>
    </location>
</feature>
<name>A0A2T3A2U8_9PEZI</name>
<keyword evidence="6" id="KW-1185">Reference proteome</keyword>
<keyword evidence="3" id="KW-0732">Signal</keyword>
<evidence type="ECO:0000256" key="3">
    <source>
        <dbReference type="SAM" id="SignalP"/>
    </source>
</evidence>
<dbReference type="InterPro" id="IPR002889">
    <property type="entry name" value="WSC_carb-bd"/>
</dbReference>
<feature type="region of interest" description="Disordered" evidence="1">
    <location>
        <begin position="359"/>
        <end position="387"/>
    </location>
</feature>
<keyword evidence="2" id="KW-0812">Transmembrane</keyword>
<feature type="compositionally biased region" description="Basic and acidic residues" evidence="1">
    <location>
        <begin position="360"/>
        <end position="375"/>
    </location>
</feature>
<evidence type="ECO:0000256" key="2">
    <source>
        <dbReference type="SAM" id="Phobius"/>
    </source>
</evidence>
<dbReference type="EMBL" id="KZ678491">
    <property type="protein sequence ID" value="PSR81875.1"/>
    <property type="molecule type" value="Genomic_DNA"/>
</dbReference>
<accession>A0A2T3A2U8</accession>
<protein>
    <recommendedName>
        <fullName evidence="4">WSC domain-containing protein</fullName>
    </recommendedName>
</protein>
<dbReference type="PANTHER" id="PTHR16861:SF4">
    <property type="entry name" value="SH3 DOMAIN PROTEIN (AFU_ORTHOLOGUE AFUA_1G13610)"/>
    <property type="match status" value="1"/>
</dbReference>
<dbReference type="STRING" id="2025994.A0A2T3A2U8"/>
<evidence type="ECO:0000259" key="4">
    <source>
        <dbReference type="PROSITE" id="PS51212"/>
    </source>
</evidence>
<dbReference type="SMART" id="SM00321">
    <property type="entry name" value="WSC"/>
    <property type="match status" value="1"/>
</dbReference>
<keyword evidence="2" id="KW-0472">Membrane</keyword>
<dbReference type="OrthoDB" id="2537459at2759"/>
<dbReference type="AlphaFoldDB" id="A0A2T3A2U8"/>
<reference evidence="5 6" key="1">
    <citation type="journal article" date="2018" name="Mycol. Prog.">
        <title>Coniella lustricola, a new species from submerged detritus.</title>
        <authorList>
            <person name="Raudabaugh D.B."/>
            <person name="Iturriaga T."/>
            <person name="Carver A."/>
            <person name="Mondo S."/>
            <person name="Pangilinan J."/>
            <person name="Lipzen A."/>
            <person name="He G."/>
            <person name="Amirebrahimi M."/>
            <person name="Grigoriev I.V."/>
            <person name="Miller A.N."/>
        </authorList>
    </citation>
    <scope>NUCLEOTIDE SEQUENCE [LARGE SCALE GENOMIC DNA]</scope>
    <source>
        <strain evidence="5 6">B22-T-1</strain>
    </source>
</reference>